<gene>
    <name evidence="3" type="ORF">HERILL_LOCUS12283</name>
</gene>
<feature type="compositionally biased region" description="Basic and acidic residues" evidence="1">
    <location>
        <begin position="675"/>
        <end position="702"/>
    </location>
</feature>
<dbReference type="InterPro" id="IPR011993">
    <property type="entry name" value="PH-like_dom_sf"/>
</dbReference>
<dbReference type="PROSITE" id="PS50003">
    <property type="entry name" value="PH_DOMAIN"/>
    <property type="match status" value="1"/>
</dbReference>
<feature type="region of interest" description="Disordered" evidence="1">
    <location>
        <begin position="364"/>
        <end position="411"/>
    </location>
</feature>
<feature type="compositionally biased region" description="Low complexity" evidence="1">
    <location>
        <begin position="255"/>
        <end position="273"/>
    </location>
</feature>
<name>A0A7R8UZ74_HERIL</name>
<dbReference type="InParanoid" id="A0A7R8UZ74"/>
<organism evidence="3 4">
    <name type="scientific">Hermetia illucens</name>
    <name type="common">Black soldier fly</name>
    <dbReference type="NCBI Taxonomy" id="343691"/>
    <lineage>
        <taxon>Eukaryota</taxon>
        <taxon>Metazoa</taxon>
        <taxon>Ecdysozoa</taxon>
        <taxon>Arthropoda</taxon>
        <taxon>Hexapoda</taxon>
        <taxon>Insecta</taxon>
        <taxon>Pterygota</taxon>
        <taxon>Neoptera</taxon>
        <taxon>Endopterygota</taxon>
        <taxon>Diptera</taxon>
        <taxon>Brachycera</taxon>
        <taxon>Stratiomyomorpha</taxon>
        <taxon>Stratiomyidae</taxon>
        <taxon>Hermetiinae</taxon>
        <taxon>Hermetia</taxon>
    </lineage>
</organism>
<dbReference type="AlphaFoldDB" id="A0A7R8UZ74"/>
<dbReference type="Proteomes" id="UP000594454">
    <property type="component" value="Chromosome 5"/>
</dbReference>
<feature type="compositionally biased region" description="Polar residues" evidence="1">
    <location>
        <begin position="661"/>
        <end position="673"/>
    </location>
</feature>
<evidence type="ECO:0000259" key="2">
    <source>
        <dbReference type="PROSITE" id="PS50003"/>
    </source>
</evidence>
<dbReference type="InterPro" id="IPR001849">
    <property type="entry name" value="PH_domain"/>
</dbReference>
<protein>
    <recommendedName>
        <fullName evidence="2">PH domain-containing protein</fullName>
    </recommendedName>
</protein>
<evidence type="ECO:0000256" key="1">
    <source>
        <dbReference type="SAM" id="MobiDB-lite"/>
    </source>
</evidence>
<keyword evidence="4" id="KW-1185">Reference proteome</keyword>
<evidence type="ECO:0000313" key="4">
    <source>
        <dbReference type="Proteomes" id="UP000594454"/>
    </source>
</evidence>
<feature type="compositionally biased region" description="Basic residues" evidence="1">
    <location>
        <begin position="385"/>
        <end position="409"/>
    </location>
</feature>
<feature type="compositionally biased region" description="Polar residues" evidence="1">
    <location>
        <begin position="632"/>
        <end position="641"/>
    </location>
</feature>
<dbReference type="SUPFAM" id="SSF50729">
    <property type="entry name" value="PH domain-like"/>
    <property type="match status" value="1"/>
</dbReference>
<feature type="region of interest" description="Disordered" evidence="1">
    <location>
        <begin position="625"/>
        <end position="702"/>
    </location>
</feature>
<dbReference type="SMART" id="SM00233">
    <property type="entry name" value="PH"/>
    <property type="match status" value="1"/>
</dbReference>
<accession>A0A7R8UZ74</accession>
<dbReference type="CDD" id="cd00821">
    <property type="entry name" value="PH"/>
    <property type="match status" value="1"/>
</dbReference>
<dbReference type="Gene3D" id="2.30.29.30">
    <property type="entry name" value="Pleckstrin-homology domain (PH domain)/Phosphotyrosine-binding domain (PTB)"/>
    <property type="match status" value="1"/>
</dbReference>
<feature type="region of interest" description="Disordered" evidence="1">
    <location>
        <begin position="578"/>
        <end position="602"/>
    </location>
</feature>
<proteinExistence type="predicted"/>
<feature type="region of interest" description="Disordered" evidence="1">
    <location>
        <begin position="243"/>
        <end position="277"/>
    </location>
</feature>
<evidence type="ECO:0000313" key="3">
    <source>
        <dbReference type="EMBL" id="CAD7089752.1"/>
    </source>
</evidence>
<dbReference type="EMBL" id="LR899013">
    <property type="protein sequence ID" value="CAD7089752.1"/>
    <property type="molecule type" value="Genomic_DNA"/>
</dbReference>
<dbReference type="Pfam" id="PF00169">
    <property type="entry name" value="PH"/>
    <property type="match status" value="1"/>
</dbReference>
<reference evidence="3 4" key="1">
    <citation type="submission" date="2020-11" db="EMBL/GenBank/DDBJ databases">
        <authorList>
            <person name="Wallbank WR R."/>
            <person name="Pardo Diaz C."/>
            <person name="Kozak K."/>
            <person name="Martin S."/>
            <person name="Jiggins C."/>
            <person name="Moest M."/>
            <person name="Warren A I."/>
            <person name="Generalovic N T."/>
            <person name="Byers J.R.P. K."/>
            <person name="Montejo-Kovacevich G."/>
            <person name="Yen C E."/>
        </authorList>
    </citation>
    <scope>NUCLEOTIDE SEQUENCE [LARGE SCALE GENOMIC DNA]</scope>
</reference>
<sequence>MQKFMVVKKYNVERPEIQPEPAKVKMSGYLKKKRSKMGGWRKMWFVLQNHLLLSYPTKEEYDKGLGTFKDVLNLVPGTQVRPLGGFRFTIETTTNTIYTFRCDDSKTCTGWITALLESLSIKPEPKPKETIVEKIPKFHTSLNDISEVEPKEVVRTSTSCESIYQIKNDTLNPKSPKIPIAQNTARILERNGVPTKKMSKLQQIDEEVESPKRARNFRLHERSHSVNQSDEVSRINQMFRRSISTSVLNRRPESSSRSGGSQSSSSASSPFEEPSARSKLISNVLLVKQLQQHYKRMKSVNDATTTTTASSENNSVNSERKYKCKRCCNKGHKRDHNQNNMIADCDRTLENDVQRLSLNDKSAYDSTTMHNGENDAMKDLPTSSPRRRRRQCPNHSPFHHQHHHCRHHYHGVDDGGFDPDTGVDADNEDADGDGMFVANSDGRDIMMSGTPRLSLSSDNVNRLEPIYAVVDLKNKYAHRAKMRQLEEQMERERPKSVHVVSSDYEEVLNFSHESEEEDDDSENIYEPINIPETIQQRQTLWRYFPKFNIEALMEMAKTRKKVAPGPEQFRTHNHLYNALGNPQLTQPSQPHHPSHHQSAFSDIRKKFGYHRKSIKNRMKRFYWKDTSSTSTNDQSNGQRSNFLPRRTNERNAYSDDELDSQGATISNSETSEGSLKLHCDPNIEKGDHAQENRSRPANDRTCSHKPTASFVLNEIEKYRRGERHFFGSLSRLKKTRTSLCLDDDTNSNKKKFFALAAPKSSPCFHHELRNELSRRNGAKIDS</sequence>
<feature type="domain" description="PH" evidence="2">
    <location>
        <begin position="23"/>
        <end position="120"/>
    </location>
</feature>
<dbReference type="OrthoDB" id="2157866at2759"/>